<protein>
    <recommendedName>
        <fullName evidence="3">Reverse transcriptase RNase H-like domain-containing protein</fullName>
    </recommendedName>
</protein>
<accession>A0AAF0V727</accession>
<reference evidence="1" key="1">
    <citation type="submission" date="2023-08" db="EMBL/GenBank/DDBJ databases">
        <title>A de novo genome assembly of Solanum verrucosum Schlechtendal, a Mexican diploid species geographically isolated from the other diploid A-genome species in potato relatives.</title>
        <authorList>
            <person name="Hosaka K."/>
        </authorList>
    </citation>
    <scope>NUCLEOTIDE SEQUENCE</scope>
    <source>
        <tissue evidence="1">Young leaves</tissue>
    </source>
</reference>
<dbReference type="Proteomes" id="UP001234989">
    <property type="component" value="Chromosome 12"/>
</dbReference>
<proteinExistence type="predicted"/>
<evidence type="ECO:0000313" key="1">
    <source>
        <dbReference type="EMBL" id="WMV57913.1"/>
    </source>
</evidence>
<sequence>MQHGKVVAYASRQLINVHKRNYLTPDLSFTVKLNLHQRSWLELLKDYDMSALYHTDKAIVVAPALI</sequence>
<evidence type="ECO:0008006" key="3">
    <source>
        <dbReference type="Google" id="ProtNLM"/>
    </source>
</evidence>
<evidence type="ECO:0000313" key="2">
    <source>
        <dbReference type="Proteomes" id="UP001234989"/>
    </source>
</evidence>
<name>A0AAF0V727_SOLVR</name>
<gene>
    <name evidence="1" type="ORF">MTR67_051298</name>
</gene>
<organism evidence="1 2">
    <name type="scientific">Solanum verrucosum</name>
    <dbReference type="NCBI Taxonomy" id="315347"/>
    <lineage>
        <taxon>Eukaryota</taxon>
        <taxon>Viridiplantae</taxon>
        <taxon>Streptophyta</taxon>
        <taxon>Embryophyta</taxon>
        <taxon>Tracheophyta</taxon>
        <taxon>Spermatophyta</taxon>
        <taxon>Magnoliopsida</taxon>
        <taxon>eudicotyledons</taxon>
        <taxon>Gunneridae</taxon>
        <taxon>Pentapetalae</taxon>
        <taxon>asterids</taxon>
        <taxon>lamiids</taxon>
        <taxon>Solanales</taxon>
        <taxon>Solanaceae</taxon>
        <taxon>Solanoideae</taxon>
        <taxon>Solaneae</taxon>
        <taxon>Solanum</taxon>
    </lineage>
</organism>
<keyword evidence="2" id="KW-1185">Reference proteome</keyword>
<dbReference type="AlphaFoldDB" id="A0AAF0V727"/>
<dbReference type="EMBL" id="CP133623">
    <property type="protein sequence ID" value="WMV57913.1"/>
    <property type="molecule type" value="Genomic_DNA"/>
</dbReference>